<reference evidence="2 3" key="1">
    <citation type="journal article" date="2009" name="Nature">
        <title>Evolution of pathogenicity and sexual reproduction in eight Candida genomes.</title>
        <authorList>
            <person name="Butler G."/>
            <person name="Rasmussen M.D."/>
            <person name="Lin M.F."/>
            <person name="Santos M.A."/>
            <person name="Sakthikumar S."/>
            <person name="Munro C.A."/>
            <person name="Rheinbay E."/>
            <person name="Grabherr M."/>
            <person name="Forche A."/>
            <person name="Reedy J.L."/>
            <person name="Agrafioti I."/>
            <person name="Arnaud M.B."/>
            <person name="Bates S."/>
            <person name="Brown A.J."/>
            <person name="Brunke S."/>
            <person name="Costanzo M.C."/>
            <person name="Fitzpatrick D.A."/>
            <person name="de Groot P.W."/>
            <person name="Harris D."/>
            <person name="Hoyer L.L."/>
            <person name="Hube B."/>
            <person name="Klis F.M."/>
            <person name="Kodira C."/>
            <person name="Lennard N."/>
            <person name="Logue M.E."/>
            <person name="Martin R."/>
            <person name="Neiman A.M."/>
            <person name="Nikolaou E."/>
            <person name="Quail M.A."/>
            <person name="Quinn J."/>
            <person name="Santos M.C."/>
            <person name="Schmitzberger F.F."/>
            <person name="Sherlock G."/>
            <person name="Shah P."/>
            <person name="Silverstein K.A."/>
            <person name="Skrzypek M.S."/>
            <person name="Soll D."/>
            <person name="Staggs R."/>
            <person name="Stansfield I."/>
            <person name="Stumpf M.P."/>
            <person name="Sudbery P.E."/>
            <person name="Srikantha T."/>
            <person name="Zeng Q."/>
            <person name="Berman J."/>
            <person name="Berriman M."/>
            <person name="Heitman J."/>
            <person name="Gow N.A."/>
            <person name="Lorenz M.C."/>
            <person name="Birren B.W."/>
            <person name="Kellis M."/>
            <person name="Cuomo C.A."/>
        </authorList>
    </citation>
    <scope>NUCLEOTIDE SEQUENCE [LARGE SCALE GENOMIC DNA]</scope>
    <source>
        <strain evidence="2 3">ATCC 42720</strain>
    </source>
</reference>
<name>C4Y1V6_CLAL4</name>
<evidence type="ECO:0000313" key="2">
    <source>
        <dbReference type="EMBL" id="EEQ38065.1"/>
    </source>
</evidence>
<dbReference type="EMBL" id="CH408077">
    <property type="protein sequence ID" value="EEQ38065.1"/>
    <property type="molecule type" value="Genomic_DNA"/>
</dbReference>
<keyword evidence="1" id="KW-0472">Membrane</keyword>
<evidence type="ECO:0000313" key="3">
    <source>
        <dbReference type="Proteomes" id="UP000007703"/>
    </source>
</evidence>
<proteinExistence type="predicted"/>
<dbReference type="AlphaFoldDB" id="C4Y1V6"/>
<dbReference type="GeneID" id="8499345"/>
<sequence>MASRESQEGLLELENLQNTPEYPLYPNDPMMSLEVEFQMWKRLGSSSKLVRLVLNENTTVEEASEKAFLETLHSLPKDRRVLIRRKDSDVLSTIVDMNVQIKHLVKEDDILVLLDSFRGYMTRMIIFALINLAATLAVAVASSTILITSLSQIDQGHSNESEDSH</sequence>
<organism evidence="2 3">
    <name type="scientific">Clavispora lusitaniae (strain ATCC 42720)</name>
    <name type="common">Yeast</name>
    <name type="synonym">Candida lusitaniae</name>
    <dbReference type="NCBI Taxonomy" id="306902"/>
    <lineage>
        <taxon>Eukaryota</taxon>
        <taxon>Fungi</taxon>
        <taxon>Dikarya</taxon>
        <taxon>Ascomycota</taxon>
        <taxon>Saccharomycotina</taxon>
        <taxon>Pichiomycetes</taxon>
        <taxon>Metschnikowiaceae</taxon>
        <taxon>Clavispora</taxon>
    </lineage>
</organism>
<dbReference type="VEuPathDB" id="FungiDB:CLUG_02188"/>
<dbReference type="HOGENOM" id="CLU_127759_1_0_1"/>
<protein>
    <submittedName>
        <fullName evidence="2">Uncharacterized protein</fullName>
    </submittedName>
</protein>
<dbReference type="Proteomes" id="UP000007703">
    <property type="component" value="Unassembled WGS sequence"/>
</dbReference>
<keyword evidence="1" id="KW-0812">Transmembrane</keyword>
<feature type="transmembrane region" description="Helical" evidence="1">
    <location>
        <begin position="124"/>
        <end position="147"/>
    </location>
</feature>
<dbReference type="InParanoid" id="C4Y1V6"/>
<keyword evidence="1" id="KW-1133">Transmembrane helix</keyword>
<gene>
    <name evidence="2" type="ORF">CLUG_02188</name>
</gene>
<accession>C4Y1V6</accession>
<dbReference type="KEGG" id="clu:CLUG_02188"/>
<evidence type="ECO:0000256" key="1">
    <source>
        <dbReference type="SAM" id="Phobius"/>
    </source>
</evidence>